<feature type="region of interest" description="Disordered" evidence="1">
    <location>
        <begin position="81"/>
        <end position="164"/>
    </location>
</feature>
<feature type="compositionally biased region" description="Basic and acidic residues" evidence="1">
    <location>
        <begin position="103"/>
        <end position="121"/>
    </location>
</feature>
<evidence type="ECO:0000313" key="2">
    <source>
        <dbReference type="EMBL" id="RJP73821.1"/>
    </source>
</evidence>
<dbReference type="AlphaFoldDB" id="A0A419F674"/>
<evidence type="ECO:0000313" key="3">
    <source>
        <dbReference type="Proteomes" id="UP000285961"/>
    </source>
</evidence>
<organism evidence="2 3">
    <name type="scientific">Candidatus Abyssobacteria bacterium SURF_17</name>
    <dbReference type="NCBI Taxonomy" id="2093361"/>
    <lineage>
        <taxon>Bacteria</taxon>
        <taxon>Pseudomonadati</taxon>
        <taxon>Candidatus Hydrogenedentota</taxon>
        <taxon>Candidatus Abyssobacteria</taxon>
    </lineage>
</organism>
<gene>
    <name evidence="2" type="ORF">C4532_03925</name>
</gene>
<evidence type="ECO:0000256" key="1">
    <source>
        <dbReference type="SAM" id="MobiDB-lite"/>
    </source>
</evidence>
<feature type="compositionally biased region" description="Basic and acidic residues" evidence="1">
    <location>
        <begin position="32"/>
        <end position="44"/>
    </location>
</feature>
<feature type="compositionally biased region" description="Basic and acidic residues" evidence="1">
    <location>
        <begin position="155"/>
        <end position="164"/>
    </location>
</feature>
<proteinExistence type="predicted"/>
<protein>
    <submittedName>
        <fullName evidence="2">Uncharacterized protein</fullName>
    </submittedName>
</protein>
<reference evidence="2 3" key="1">
    <citation type="journal article" date="2017" name="ISME J.">
        <title>Energy and carbon metabolisms in a deep terrestrial subsurface fluid microbial community.</title>
        <authorList>
            <person name="Momper L."/>
            <person name="Jungbluth S.P."/>
            <person name="Lee M.D."/>
            <person name="Amend J.P."/>
        </authorList>
    </citation>
    <scope>NUCLEOTIDE SEQUENCE [LARGE SCALE GENOMIC DNA]</scope>
    <source>
        <strain evidence="2">SURF_17</strain>
    </source>
</reference>
<accession>A0A419F674</accession>
<feature type="region of interest" description="Disordered" evidence="1">
    <location>
        <begin position="401"/>
        <end position="422"/>
    </location>
</feature>
<comment type="caution">
    <text evidence="2">The sequence shown here is derived from an EMBL/GenBank/DDBJ whole genome shotgun (WGS) entry which is preliminary data.</text>
</comment>
<dbReference type="Proteomes" id="UP000285961">
    <property type="component" value="Unassembled WGS sequence"/>
</dbReference>
<sequence>MHCGALVRYRNHARRIARELLRRLKLCVAEQEHEACNRGKDKNARRNLGARSPMRRRPHEHDHPICSAHEERIVAAHRVARKRLGRKSSRSQDSRGNAGSFDGEFKQTESHRNPRNRREDVEPVDEGDYISAESVRHARKRGRNVFHMPSTHQEIGAEHGKQNMERNVPRVRKIERQTIEEDGERIEDRALQRRVQRHAAVDEWVPERSFAAADHLRSHFLERIEKPVCVAREELLAEKERIVKERQHEHDQHERCDQAATIRRWHAFSSCHAQFFNCSHGTRTHNYSICPPLTQYEARSGVHDIEVGLVARICAGCWNRRRSRLVGGVRKRPLQKSARIPSLLLCRAPLGHSVREVTRTLYIVRGHCERRVSDPMAAGPSEAISLAGVKICTQRLLRHPSKRGMTRNDGHSQARSLVKSPPPTAGVNMLAMTISGCGYAAPDCAVAQPARTCDIVSELAR</sequence>
<feature type="region of interest" description="Disordered" evidence="1">
    <location>
        <begin position="32"/>
        <end position="66"/>
    </location>
</feature>
<name>A0A419F674_9BACT</name>
<dbReference type="EMBL" id="QZKI01000023">
    <property type="protein sequence ID" value="RJP73821.1"/>
    <property type="molecule type" value="Genomic_DNA"/>
</dbReference>